<accession>A0A0D2FLF7</accession>
<dbReference type="InterPro" id="IPR053203">
    <property type="entry name" value="Cisplatin_resist-associated"/>
</dbReference>
<dbReference type="Proteomes" id="UP000054266">
    <property type="component" value="Unassembled WGS sequence"/>
</dbReference>
<dbReference type="EMBL" id="KN846958">
    <property type="protein sequence ID" value="KIW68963.1"/>
    <property type="molecule type" value="Genomic_DNA"/>
</dbReference>
<evidence type="ECO:0000256" key="1">
    <source>
        <dbReference type="SAM" id="MobiDB-lite"/>
    </source>
</evidence>
<dbReference type="InterPro" id="IPR022024">
    <property type="entry name" value="DUF3602"/>
</dbReference>
<organism evidence="2 3">
    <name type="scientific">Phialophora macrospora</name>
    <dbReference type="NCBI Taxonomy" id="1851006"/>
    <lineage>
        <taxon>Eukaryota</taxon>
        <taxon>Fungi</taxon>
        <taxon>Dikarya</taxon>
        <taxon>Ascomycota</taxon>
        <taxon>Pezizomycotina</taxon>
        <taxon>Eurotiomycetes</taxon>
        <taxon>Chaetothyriomycetidae</taxon>
        <taxon>Chaetothyriales</taxon>
        <taxon>Herpotrichiellaceae</taxon>
        <taxon>Phialophora</taxon>
    </lineage>
</organism>
<gene>
    <name evidence="2" type="ORF">PV04_04873</name>
</gene>
<feature type="compositionally biased region" description="Low complexity" evidence="1">
    <location>
        <begin position="43"/>
        <end position="79"/>
    </location>
</feature>
<dbReference type="PANTHER" id="PTHR34693:SF2">
    <property type="entry name" value="DUF3602 DOMAIN-CONTAINING PROTEIN"/>
    <property type="match status" value="1"/>
</dbReference>
<feature type="compositionally biased region" description="Low complexity" evidence="1">
    <location>
        <begin position="145"/>
        <end position="163"/>
    </location>
</feature>
<dbReference type="AlphaFoldDB" id="A0A0D2FLF7"/>
<name>A0A0D2FLF7_9EURO</name>
<dbReference type="Pfam" id="PF12223">
    <property type="entry name" value="DUF3602"/>
    <property type="match status" value="1"/>
</dbReference>
<reference evidence="2 3" key="1">
    <citation type="submission" date="2015-01" db="EMBL/GenBank/DDBJ databases">
        <title>The Genome Sequence of Capronia semiimmersa CBS27337.</title>
        <authorList>
            <consortium name="The Broad Institute Genomics Platform"/>
            <person name="Cuomo C."/>
            <person name="de Hoog S."/>
            <person name="Gorbushina A."/>
            <person name="Stielow B."/>
            <person name="Teixiera M."/>
            <person name="Abouelleil A."/>
            <person name="Chapman S.B."/>
            <person name="Priest M."/>
            <person name="Young S.K."/>
            <person name="Wortman J."/>
            <person name="Nusbaum C."/>
            <person name="Birren B."/>
        </authorList>
    </citation>
    <scope>NUCLEOTIDE SEQUENCE [LARGE SCALE GENOMIC DNA]</scope>
    <source>
        <strain evidence="2 3">CBS 27337</strain>
    </source>
</reference>
<proteinExistence type="predicted"/>
<keyword evidence="3" id="KW-1185">Reference proteome</keyword>
<evidence type="ECO:0000313" key="3">
    <source>
        <dbReference type="Proteomes" id="UP000054266"/>
    </source>
</evidence>
<dbReference type="HOGENOM" id="CLU_101051_0_0_1"/>
<feature type="compositionally biased region" description="Basic and acidic residues" evidence="1">
    <location>
        <begin position="134"/>
        <end position="144"/>
    </location>
</feature>
<evidence type="ECO:0000313" key="2">
    <source>
        <dbReference type="EMBL" id="KIW68963.1"/>
    </source>
</evidence>
<dbReference type="PANTHER" id="PTHR34693">
    <property type="entry name" value="PROTEIN PAR32"/>
    <property type="match status" value="1"/>
</dbReference>
<feature type="region of interest" description="Disordered" evidence="1">
    <location>
        <begin position="122"/>
        <end position="168"/>
    </location>
</feature>
<protein>
    <submittedName>
        <fullName evidence="2">Uncharacterized protein</fullName>
    </submittedName>
</protein>
<sequence length="180" mass="18819">MSTRSYSIVEPHPRPSPSAHYISTGRGGAGNAIRNSITRGTDATAPAAAAAIRASLATSKTSPSSSSSTHSSSHQQWSTGGRGGAGNVFPASERAIFSFDEELERQLRRERDVAPVYHVGRGGAGNLMHGASGGERKVDRRMSDDSGASLGSTSSRGSESGADAFNRSVKKGWKKITHAY</sequence>
<feature type="region of interest" description="Disordered" evidence="1">
    <location>
        <begin position="1"/>
        <end position="89"/>
    </location>
</feature>